<keyword evidence="2" id="KW-1185">Reference proteome</keyword>
<protein>
    <submittedName>
        <fullName evidence="1">Uncharacterized protein</fullName>
    </submittedName>
</protein>
<evidence type="ECO:0000313" key="1">
    <source>
        <dbReference type="EMBL" id="KAK7483597.1"/>
    </source>
</evidence>
<name>A0ABD0K930_9CAEN</name>
<feature type="non-terminal residue" evidence="1">
    <location>
        <position position="1"/>
    </location>
</feature>
<evidence type="ECO:0000313" key="2">
    <source>
        <dbReference type="Proteomes" id="UP001519460"/>
    </source>
</evidence>
<dbReference type="AlphaFoldDB" id="A0ABD0K930"/>
<comment type="caution">
    <text evidence="1">The sequence shown here is derived from an EMBL/GenBank/DDBJ whole genome shotgun (WGS) entry which is preliminary data.</text>
</comment>
<feature type="non-terminal residue" evidence="1">
    <location>
        <position position="158"/>
    </location>
</feature>
<dbReference type="Proteomes" id="UP001519460">
    <property type="component" value="Unassembled WGS sequence"/>
</dbReference>
<sequence length="158" mass="17950">VRASDPRKIAQCHQILYLGTDLADRYRFPVRGVYRHGYPILDRVSSLIDLHRQFLTSPRHASVLAKLSPWLLAARPVHCANIRPRLEPRSRATRKSKRRYGEEKNRGCSAIFCQGPKWKKNGQKITTRAKIVTNSPSLLGDSGNILKFRNSRFGDSAA</sequence>
<dbReference type="EMBL" id="JACVVK020000224">
    <property type="protein sequence ID" value="KAK7483597.1"/>
    <property type="molecule type" value="Genomic_DNA"/>
</dbReference>
<organism evidence="1 2">
    <name type="scientific">Batillaria attramentaria</name>
    <dbReference type="NCBI Taxonomy" id="370345"/>
    <lineage>
        <taxon>Eukaryota</taxon>
        <taxon>Metazoa</taxon>
        <taxon>Spiralia</taxon>
        <taxon>Lophotrochozoa</taxon>
        <taxon>Mollusca</taxon>
        <taxon>Gastropoda</taxon>
        <taxon>Caenogastropoda</taxon>
        <taxon>Sorbeoconcha</taxon>
        <taxon>Cerithioidea</taxon>
        <taxon>Batillariidae</taxon>
        <taxon>Batillaria</taxon>
    </lineage>
</organism>
<gene>
    <name evidence="1" type="ORF">BaRGS_00025150</name>
</gene>
<proteinExistence type="predicted"/>
<reference evidence="1 2" key="1">
    <citation type="journal article" date="2023" name="Sci. Data">
        <title>Genome assembly of the Korean intertidal mud-creeper Batillaria attramentaria.</title>
        <authorList>
            <person name="Patra A.K."/>
            <person name="Ho P.T."/>
            <person name="Jun S."/>
            <person name="Lee S.J."/>
            <person name="Kim Y."/>
            <person name="Won Y.J."/>
        </authorList>
    </citation>
    <scope>NUCLEOTIDE SEQUENCE [LARGE SCALE GENOMIC DNA]</scope>
    <source>
        <strain evidence="1">Wonlab-2016</strain>
    </source>
</reference>
<accession>A0ABD0K930</accession>